<evidence type="ECO:0000256" key="2">
    <source>
        <dbReference type="PROSITE-ProRule" id="PRU01330"/>
    </source>
</evidence>
<dbReference type="OrthoDB" id="36124at2157"/>
<dbReference type="GO" id="GO:0006542">
    <property type="term" value="P:glutamine biosynthetic process"/>
    <property type="evidence" value="ECO:0007669"/>
    <property type="project" value="InterPro"/>
</dbReference>
<protein>
    <submittedName>
        <fullName evidence="7">Glutamine synthetase family protein</fullName>
    </submittedName>
</protein>
<dbReference type="Proteomes" id="UP000766550">
    <property type="component" value="Unassembled WGS sequence"/>
</dbReference>
<dbReference type="InterPro" id="IPR008147">
    <property type="entry name" value="Gln_synt_N"/>
</dbReference>
<dbReference type="RefSeq" id="WP_162319434.1">
    <property type="nucleotide sequence ID" value="NZ_JAHQXF010000004.1"/>
</dbReference>
<sequence length="435" mass="48506">MSNATDRMIETIQDPAIEHVFIEMADVNGISRSKQLTADTFLEKWEDGFAMNLVMLAQTPNNHVPEGSGLGAEIGHGDGVVHPIPETTTRLPWRKNAVRVLCTVFHEGKRLSCSPRAVLESVLALNDSELEFYVGSELEFYLLEEGPEDEYVPATGGDHECVSWATEEVAPFYDRLVEWAGDYGVDLTTLHHEHGPGQLEVLFDYGRPLEQADTTFDFKRLVKQVGRSFDQWPTFMAKPFADRSGSGYHLHVSAFNDGENAFKGDTARSLTEEGRYFVGGLMEHADALTALGTPSINGFKRFEPSSFVPYTASWGYDNRMTAVRVPSGEVRMETRIPSADANPYLVIAGIIAAGLDGLQRELEPPSPSEGDPTGDRPELPHSPELSLRALETDDVLVDFLGEDFVQMFTVSKRRELQAFRDHVTDWERDQYVKTV</sequence>
<comment type="caution">
    <text evidence="7">The sequence shown here is derived from an EMBL/GenBank/DDBJ whole genome shotgun (WGS) entry which is preliminary data.</text>
</comment>
<comment type="similarity">
    <text evidence="1 2 3">Belongs to the glutamine synthetase family.</text>
</comment>
<dbReference type="Gene3D" id="3.30.590.10">
    <property type="entry name" value="Glutamine synthetase/guanido kinase, catalytic domain"/>
    <property type="match status" value="1"/>
</dbReference>
<dbReference type="Pfam" id="PF00120">
    <property type="entry name" value="Gln-synt_C"/>
    <property type="match status" value="1"/>
</dbReference>
<dbReference type="GO" id="GO:0004356">
    <property type="term" value="F:glutamine synthetase activity"/>
    <property type="evidence" value="ECO:0007669"/>
    <property type="project" value="InterPro"/>
</dbReference>
<organism evidence="7 8">
    <name type="scientific">Haloarcula limicola</name>
    <dbReference type="NCBI Taxonomy" id="1429915"/>
    <lineage>
        <taxon>Archaea</taxon>
        <taxon>Methanobacteriati</taxon>
        <taxon>Methanobacteriota</taxon>
        <taxon>Stenosarchaea group</taxon>
        <taxon>Halobacteria</taxon>
        <taxon>Halobacteriales</taxon>
        <taxon>Haloarculaceae</taxon>
        <taxon>Haloarcula</taxon>
    </lineage>
</organism>
<evidence type="ECO:0000256" key="4">
    <source>
        <dbReference type="SAM" id="MobiDB-lite"/>
    </source>
</evidence>
<dbReference type="GO" id="GO:0016020">
    <property type="term" value="C:membrane"/>
    <property type="evidence" value="ECO:0007669"/>
    <property type="project" value="TreeGrafter"/>
</dbReference>
<evidence type="ECO:0000256" key="3">
    <source>
        <dbReference type="RuleBase" id="RU000384"/>
    </source>
</evidence>
<dbReference type="Gene3D" id="3.10.20.70">
    <property type="entry name" value="Glutamine synthetase, N-terminal domain"/>
    <property type="match status" value="1"/>
</dbReference>
<dbReference type="SUPFAM" id="SSF54368">
    <property type="entry name" value="Glutamine synthetase, N-terminal domain"/>
    <property type="match status" value="1"/>
</dbReference>
<dbReference type="PANTHER" id="PTHR43407:SF1">
    <property type="entry name" value="LENGSIN"/>
    <property type="match status" value="1"/>
</dbReference>
<name>A0A8J8C8Q6_9EURY</name>
<dbReference type="InterPro" id="IPR014746">
    <property type="entry name" value="Gln_synth/guanido_kin_cat_dom"/>
</dbReference>
<dbReference type="PROSITE" id="PS51987">
    <property type="entry name" value="GS_CATALYTIC"/>
    <property type="match status" value="1"/>
</dbReference>
<dbReference type="GO" id="GO:0005737">
    <property type="term" value="C:cytoplasm"/>
    <property type="evidence" value="ECO:0007669"/>
    <property type="project" value="TreeGrafter"/>
</dbReference>
<evidence type="ECO:0000259" key="6">
    <source>
        <dbReference type="PROSITE" id="PS51987"/>
    </source>
</evidence>
<proteinExistence type="inferred from homology"/>
<feature type="domain" description="GS beta-grasp" evidence="5">
    <location>
        <begin position="15"/>
        <end position="109"/>
    </location>
</feature>
<evidence type="ECO:0000313" key="7">
    <source>
        <dbReference type="EMBL" id="MBV0926323.1"/>
    </source>
</evidence>
<accession>A0A8J8C8Q6</accession>
<feature type="domain" description="GS catalytic" evidence="6">
    <location>
        <begin position="115"/>
        <end position="435"/>
    </location>
</feature>
<evidence type="ECO:0000313" key="8">
    <source>
        <dbReference type="Proteomes" id="UP000766550"/>
    </source>
</evidence>
<dbReference type="PROSITE" id="PS51986">
    <property type="entry name" value="GS_BETA_GRASP"/>
    <property type="match status" value="1"/>
</dbReference>
<evidence type="ECO:0000256" key="1">
    <source>
        <dbReference type="ARBA" id="ARBA00009897"/>
    </source>
</evidence>
<feature type="region of interest" description="Disordered" evidence="4">
    <location>
        <begin position="360"/>
        <end position="382"/>
    </location>
</feature>
<dbReference type="InterPro" id="IPR036651">
    <property type="entry name" value="Gln_synt_N_sf"/>
</dbReference>
<dbReference type="InterPro" id="IPR008146">
    <property type="entry name" value="Gln_synth_cat_dom"/>
</dbReference>
<evidence type="ECO:0000259" key="5">
    <source>
        <dbReference type="PROSITE" id="PS51986"/>
    </source>
</evidence>
<dbReference type="AlphaFoldDB" id="A0A8J8C8Q6"/>
<dbReference type="EMBL" id="JAHQXF010000004">
    <property type="protein sequence ID" value="MBV0926323.1"/>
    <property type="molecule type" value="Genomic_DNA"/>
</dbReference>
<keyword evidence="8" id="KW-1185">Reference proteome</keyword>
<reference evidence="7 8" key="1">
    <citation type="submission" date="2021-06" db="EMBL/GenBank/DDBJ databases">
        <title>New haloarchaea isolates fom saline soil.</title>
        <authorList>
            <person name="Duran-Viseras A."/>
            <person name="Sanchez-Porro C.S."/>
            <person name="Ventosa A."/>
        </authorList>
    </citation>
    <scope>NUCLEOTIDE SEQUENCE [LARGE SCALE GENOMIC DNA]</scope>
    <source>
        <strain evidence="7 8">JCM 183640</strain>
    </source>
</reference>
<gene>
    <name evidence="7" type="ORF">KTS45_19115</name>
</gene>
<dbReference type="SUPFAM" id="SSF55931">
    <property type="entry name" value="Glutamine synthetase/guanido kinase"/>
    <property type="match status" value="1"/>
</dbReference>
<dbReference type="PANTHER" id="PTHR43407">
    <property type="entry name" value="GLUTAMINE SYNTHETASE"/>
    <property type="match status" value="1"/>
</dbReference>
<dbReference type="SMART" id="SM01230">
    <property type="entry name" value="Gln-synt_C"/>
    <property type="match status" value="1"/>
</dbReference>